<dbReference type="GO" id="GO:0008961">
    <property type="term" value="F:phosphatidylglycerol-prolipoprotein diacylglyceryl transferase activity"/>
    <property type="evidence" value="ECO:0007669"/>
    <property type="project" value="UniProtKB-UniRule"/>
</dbReference>
<keyword evidence="3 7" id="KW-0808">Transferase</keyword>
<feature type="transmembrane region" description="Helical" evidence="7">
    <location>
        <begin position="67"/>
        <end position="88"/>
    </location>
</feature>
<dbReference type="EMBL" id="FMYU01000006">
    <property type="protein sequence ID" value="SDC56590.1"/>
    <property type="molecule type" value="Genomic_DNA"/>
</dbReference>
<dbReference type="GO" id="GO:0042158">
    <property type="term" value="P:lipoprotein biosynthetic process"/>
    <property type="evidence" value="ECO:0007669"/>
    <property type="project" value="UniProtKB-UniRule"/>
</dbReference>
<organism evidence="8 9">
    <name type="scientific">Desulfurella multipotens</name>
    <dbReference type="NCBI Taxonomy" id="79269"/>
    <lineage>
        <taxon>Bacteria</taxon>
        <taxon>Pseudomonadati</taxon>
        <taxon>Campylobacterota</taxon>
        <taxon>Desulfurellia</taxon>
        <taxon>Desulfurellales</taxon>
        <taxon>Desulfurellaceae</taxon>
        <taxon>Desulfurella</taxon>
    </lineage>
</organism>
<dbReference type="PANTHER" id="PTHR30589">
    <property type="entry name" value="PROLIPOPROTEIN DIACYLGLYCERYL TRANSFERASE"/>
    <property type="match status" value="1"/>
</dbReference>
<dbReference type="NCBIfam" id="TIGR00544">
    <property type="entry name" value="lgt"/>
    <property type="match status" value="1"/>
</dbReference>
<sequence length="272" mass="31576">MIPYPNINPIAFSIGPFHIFGKTIGPFNARWYGIAYALGFLIGYFYIKHRIKISDYFKNKSIADDLIFYSIIGVIIGGRLGYVLIYNFAYYMNHPLRIFYVWQGGMSFHGALIGLVLVGLYISKKYNVRFYKLADEVAVIAPVGIFFGRIANFINDELWGRPSNLPWAIAFPRGGYIPRQPSQLYEALFEGLILFLILYFSRDKLIKKEGFLFWLFVLLYGIFRFFVEFTREPDPQIGFILGFTMGQWLCLAMILVSTIFFIVLRKKWKNAT</sequence>
<evidence type="ECO:0000313" key="9">
    <source>
        <dbReference type="Proteomes" id="UP000199411"/>
    </source>
</evidence>
<comment type="similarity">
    <text evidence="1 7">Belongs to the Lgt family.</text>
</comment>
<dbReference type="Pfam" id="PF01790">
    <property type="entry name" value="LGT"/>
    <property type="match status" value="1"/>
</dbReference>
<dbReference type="RefSeq" id="WP_092128673.1">
    <property type="nucleotide sequence ID" value="NZ_FMYU01000006.1"/>
</dbReference>
<dbReference type="AlphaFoldDB" id="A0A1G6MM73"/>
<keyword evidence="4 7" id="KW-0812">Transmembrane</keyword>
<gene>
    <name evidence="7" type="primary">lgt</name>
    <name evidence="8" type="ORF">SAMN05660835_01035</name>
</gene>
<keyword evidence="2 7" id="KW-1003">Cell membrane</keyword>
<keyword evidence="5 7" id="KW-1133">Transmembrane helix</keyword>
<proteinExistence type="inferred from homology"/>
<protein>
    <recommendedName>
        <fullName evidence="7">Phosphatidylglycerol--prolipoprotein diacylglyceryl transferase</fullName>
        <ecNumber evidence="7">2.5.1.145</ecNumber>
    </recommendedName>
</protein>
<comment type="subcellular location">
    <subcellularLocation>
        <location evidence="7">Cell membrane</location>
        <topology evidence="7">Multi-pass membrane protein</topology>
    </subcellularLocation>
</comment>
<feature type="transmembrane region" description="Helical" evidence="7">
    <location>
        <begin position="211"/>
        <end position="227"/>
    </location>
</feature>
<evidence type="ECO:0000256" key="2">
    <source>
        <dbReference type="ARBA" id="ARBA00022475"/>
    </source>
</evidence>
<keyword evidence="6 7" id="KW-0472">Membrane</keyword>
<evidence type="ECO:0000256" key="6">
    <source>
        <dbReference type="ARBA" id="ARBA00023136"/>
    </source>
</evidence>
<name>A0A1G6MM73_9BACT</name>
<dbReference type="UniPathway" id="UPA00664"/>
<dbReference type="OrthoDB" id="871140at2"/>
<evidence type="ECO:0000256" key="5">
    <source>
        <dbReference type="ARBA" id="ARBA00022989"/>
    </source>
</evidence>
<dbReference type="PROSITE" id="PS01311">
    <property type="entry name" value="LGT"/>
    <property type="match status" value="1"/>
</dbReference>
<dbReference type="EC" id="2.5.1.145" evidence="7"/>
<comment type="function">
    <text evidence="7">Catalyzes the transfer of the diacylglyceryl group from phosphatidylglycerol to the sulfhydryl group of the N-terminal cysteine of a prolipoprotein, the first step in the formation of mature lipoproteins.</text>
</comment>
<dbReference type="PANTHER" id="PTHR30589:SF0">
    <property type="entry name" value="PHOSPHATIDYLGLYCEROL--PROLIPOPROTEIN DIACYLGLYCERYL TRANSFERASE"/>
    <property type="match status" value="1"/>
</dbReference>
<keyword evidence="9" id="KW-1185">Reference proteome</keyword>
<feature type="binding site" evidence="7">
    <location>
        <position position="149"/>
    </location>
    <ligand>
        <name>a 1,2-diacyl-sn-glycero-3-phospho-(1'-sn-glycerol)</name>
        <dbReference type="ChEBI" id="CHEBI:64716"/>
    </ligand>
</feature>
<comment type="catalytic activity">
    <reaction evidence="7">
        <text>L-cysteinyl-[prolipoprotein] + a 1,2-diacyl-sn-glycero-3-phospho-(1'-sn-glycerol) = an S-1,2-diacyl-sn-glyceryl-L-cysteinyl-[prolipoprotein] + sn-glycerol 1-phosphate + H(+)</text>
        <dbReference type="Rhea" id="RHEA:56712"/>
        <dbReference type="Rhea" id="RHEA-COMP:14679"/>
        <dbReference type="Rhea" id="RHEA-COMP:14680"/>
        <dbReference type="ChEBI" id="CHEBI:15378"/>
        <dbReference type="ChEBI" id="CHEBI:29950"/>
        <dbReference type="ChEBI" id="CHEBI:57685"/>
        <dbReference type="ChEBI" id="CHEBI:64716"/>
        <dbReference type="ChEBI" id="CHEBI:140658"/>
        <dbReference type="EC" id="2.5.1.145"/>
    </reaction>
</comment>
<evidence type="ECO:0000256" key="4">
    <source>
        <dbReference type="ARBA" id="ARBA00022692"/>
    </source>
</evidence>
<comment type="pathway">
    <text evidence="7">Protein modification; lipoprotein biosynthesis (diacylglyceryl transfer).</text>
</comment>
<accession>A0A1G6MM73</accession>
<feature type="transmembrane region" description="Helical" evidence="7">
    <location>
        <begin position="239"/>
        <end position="264"/>
    </location>
</feature>
<keyword evidence="8" id="KW-0449">Lipoprotein</keyword>
<feature type="transmembrane region" description="Helical" evidence="7">
    <location>
        <begin position="29"/>
        <end position="47"/>
    </location>
</feature>
<evidence type="ECO:0000313" key="8">
    <source>
        <dbReference type="EMBL" id="SDC56590.1"/>
    </source>
</evidence>
<dbReference type="GO" id="GO:0005886">
    <property type="term" value="C:plasma membrane"/>
    <property type="evidence" value="ECO:0007669"/>
    <property type="project" value="UniProtKB-SubCell"/>
</dbReference>
<dbReference type="InterPro" id="IPR001640">
    <property type="entry name" value="Lgt"/>
</dbReference>
<dbReference type="Proteomes" id="UP000199411">
    <property type="component" value="Unassembled WGS sequence"/>
</dbReference>
<evidence type="ECO:0000256" key="3">
    <source>
        <dbReference type="ARBA" id="ARBA00022679"/>
    </source>
</evidence>
<feature type="transmembrane region" description="Helical" evidence="7">
    <location>
        <begin position="100"/>
        <end position="121"/>
    </location>
</feature>
<reference evidence="9" key="1">
    <citation type="submission" date="2016-10" db="EMBL/GenBank/DDBJ databases">
        <authorList>
            <person name="Varghese N."/>
            <person name="Submissions S."/>
        </authorList>
    </citation>
    <scope>NUCLEOTIDE SEQUENCE [LARGE SCALE GENOMIC DNA]</scope>
    <source>
        <strain evidence="9">DSM 8415</strain>
    </source>
</reference>
<evidence type="ECO:0000256" key="1">
    <source>
        <dbReference type="ARBA" id="ARBA00007150"/>
    </source>
</evidence>
<evidence type="ECO:0000256" key="7">
    <source>
        <dbReference type="HAMAP-Rule" id="MF_01147"/>
    </source>
</evidence>
<dbReference type="HAMAP" id="MF_01147">
    <property type="entry name" value="Lgt"/>
    <property type="match status" value="1"/>
</dbReference>